<protein>
    <recommendedName>
        <fullName evidence="1">Antitoxin SocA-like Panacea domain-containing protein</fullName>
    </recommendedName>
</protein>
<dbReference type="OrthoDB" id="9799173at2"/>
<gene>
    <name evidence="2" type="ORF">B6S08_08440</name>
</gene>
<proteinExistence type="predicted"/>
<reference evidence="2 3" key="1">
    <citation type="submission" date="2017-08" db="EMBL/GenBank/DDBJ databases">
        <title>A Genome Sequence of Oceanimonas doudoroffii ATCC 27123T.</title>
        <authorList>
            <person name="Brennan M.A."/>
            <person name="Maclea K.S."/>
            <person name="Mcclelland W.D."/>
            <person name="Trachtenberg A.M."/>
        </authorList>
    </citation>
    <scope>NUCLEOTIDE SEQUENCE [LARGE SCALE GENOMIC DNA]</scope>
    <source>
        <strain evidence="2 3">ATCC 27123</strain>
    </source>
</reference>
<dbReference type="Pfam" id="PF13274">
    <property type="entry name" value="SocA_Panacea"/>
    <property type="match status" value="1"/>
</dbReference>
<feature type="domain" description="Antitoxin SocA-like Panacea" evidence="1">
    <location>
        <begin position="38"/>
        <end position="140"/>
    </location>
</feature>
<name>A0A233RJD7_9GAMM</name>
<evidence type="ECO:0000313" key="3">
    <source>
        <dbReference type="Proteomes" id="UP000242757"/>
    </source>
</evidence>
<keyword evidence="3" id="KW-1185">Reference proteome</keyword>
<dbReference type="Proteomes" id="UP000242757">
    <property type="component" value="Unassembled WGS sequence"/>
</dbReference>
<accession>A0A233RJD7</accession>
<dbReference type="AlphaFoldDB" id="A0A233RJD7"/>
<evidence type="ECO:0000259" key="1">
    <source>
        <dbReference type="Pfam" id="PF13274"/>
    </source>
</evidence>
<sequence>MNTSKEGGSMRTLSSESVANYFIQRSFDEGVPLTPMKLLKLVYIAHGWHLGYFDKPLINDAVQAWQYGPVIPDLYRKIKRFGRMTIDAPVEGYGVVGDGNLINTPPDEQTIALLDSVWNSYSKFDGIQLSSMTHQRGTPWDLAWHENHGSQYQGAIISNDLIKSHYQSKIQQNQPR</sequence>
<dbReference type="InterPro" id="IPR025272">
    <property type="entry name" value="SocA_Panacea"/>
</dbReference>
<comment type="caution">
    <text evidence="2">The sequence shown here is derived from an EMBL/GenBank/DDBJ whole genome shotgun (WGS) entry which is preliminary data.</text>
</comment>
<organism evidence="2 3">
    <name type="scientific">Oceanimonas doudoroffii</name>
    <dbReference type="NCBI Taxonomy" id="84158"/>
    <lineage>
        <taxon>Bacteria</taxon>
        <taxon>Pseudomonadati</taxon>
        <taxon>Pseudomonadota</taxon>
        <taxon>Gammaproteobacteria</taxon>
        <taxon>Aeromonadales</taxon>
        <taxon>Aeromonadaceae</taxon>
        <taxon>Oceanimonas</taxon>
    </lineage>
</organism>
<dbReference type="EMBL" id="NBIM01000001">
    <property type="protein sequence ID" value="OXY83497.1"/>
    <property type="molecule type" value="Genomic_DNA"/>
</dbReference>
<evidence type="ECO:0000313" key="2">
    <source>
        <dbReference type="EMBL" id="OXY83497.1"/>
    </source>
</evidence>